<gene>
    <name evidence="1" type="ORF">HMPREF9453_00399</name>
</gene>
<name>H1CYG1_9FIRM</name>
<comment type="caution">
    <text evidence="1">The sequence shown here is derived from an EMBL/GenBank/DDBJ whole genome shotgun (WGS) entry which is preliminary data.</text>
</comment>
<evidence type="ECO:0000313" key="1">
    <source>
        <dbReference type="EMBL" id="EHO63685.1"/>
    </source>
</evidence>
<dbReference type="EMBL" id="ADLT01000013">
    <property type="protein sequence ID" value="EHO63685.1"/>
    <property type="molecule type" value="Genomic_DNA"/>
</dbReference>
<dbReference type="HOGENOM" id="CLU_2272901_0_0_9"/>
<protein>
    <submittedName>
        <fullName evidence="1">Uncharacterized protein</fullName>
    </submittedName>
</protein>
<reference evidence="1 2" key="1">
    <citation type="submission" date="2011-11" db="EMBL/GenBank/DDBJ databases">
        <title>The Genome Sequence of Dialister succinatiphilus YIT 11850.</title>
        <authorList>
            <consortium name="The Broad Institute Genome Sequencing Platform"/>
            <person name="Earl A."/>
            <person name="Ward D."/>
            <person name="Feldgarden M."/>
            <person name="Gevers D."/>
            <person name="Morotomi M."/>
            <person name="Young S.K."/>
            <person name="Zeng Q."/>
            <person name="Gargeya S."/>
            <person name="Fitzgerald M."/>
            <person name="Haas B."/>
            <person name="Abouelleil A."/>
            <person name="Alvarado L."/>
            <person name="Arachchi H.M."/>
            <person name="Berlin A."/>
            <person name="Brown A."/>
            <person name="Chapman S.B."/>
            <person name="Dunbar C."/>
            <person name="Gearin G."/>
            <person name="Goldberg J."/>
            <person name="Griggs A."/>
            <person name="Gujja S."/>
            <person name="Heiman D."/>
            <person name="Howarth C."/>
            <person name="Lui A."/>
            <person name="MacDonald P.J.P."/>
            <person name="Montmayeur A."/>
            <person name="Murphy C."/>
            <person name="Neiman D."/>
            <person name="Pearson M."/>
            <person name="Priest M."/>
            <person name="Roberts A."/>
            <person name="Saif S."/>
            <person name="Shea T."/>
            <person name="Sisk P."/>
            <person name="Stolte C."/>
            <person name="Sykes S."/>
            <person name="Wortman J."/>
            <person name="Nusbaum C."/>
            <person name="Birren B."/>
        </authorList>
    </citation>
    <scope>NUCLEOTIDE SEQUENCE [LARGE SCALE GENOMIC DNA]</scope>
    <source>
        <strain evidence="1 2">YIT 11850</strain>
    </source>
</reference>
<dbReference type="Proteomes" id="UP000003277">
    <property type="component" value="Unassembled WGS sequence"/>
</dbReference>
<evidence type="ECO:0000313" key="2">
    <source>
        <dbReference type="Proteomes" id="UP000003277"/>
    </source>
</evidence>
<dbReference type="AlphaFoldDB" id="H1CYG1"/>
<keyword evidence="2" id="KW-1185">Reference proteome</keyword>
<proteinExistence type="predicted"/>
<accession>H1CYG1</accession>
<organism evidence="1 2">
    <name type="scientific">Dialister succinatiphilus YIT 11850</name>
    <dbReference type="NCBI Taxonomy" id="742743"/>
    <lineage>
        <taxon>Bacteria</taxon>
        <taxon>Bacillati</taxon>
        <taxon>Bacillota</taxon>
        <taxon>Negativicutes</taxon>
        <taxon>Veillonellales</taxon>
        <taxon>Veillonellaceae</taxon>
        <taxon>Dialister</taxon>
    </lineage>
</organism>
<sequence length="102" mass="12023">MIPMAVFKARKKEIHAGHGELNFPRLKQMDFLMNEKCYIFYPIGRKPLRQKTSPAGAFVYNQNHTKTGMFTWFSTCFYSKIFINYCQEETAGKKIDCYKNSF</sequence>